<reference evidence="3 4" key="1">
    <citation type="journal article" date="2020" name="Mol. Biol. Evol.">
        <title>Distinct Expression and Methylation Patterns for Genes with Different Fates following a Single Whole-Genome Duplication in Flowering Plants.</title>
        <authorList>
            <person name="Shi T."/>
            <person name="Rahmani R.S."/>
            <person name="Gugger P.F."/>
            <person name="Wang M."/>
            <person name="Li H."/>
            <person name="Zhang Y."/>
            <person name="Li Z."/>
            <person name="Wang Q."/>
            <person name="Van de Peer Y."/>
            <person name="Marchal K."/>
            <person name="Chen J."/>
        </authorList>
    </citation>
    <scope>NUCLEOTIDE SEQUENCE [LARGE SCALE GENOMIC DNA]</scope>
    <source>
        <tissue evidence="3">Leaf</tissue>
    </source>
</reference>
<dbReference type="SMART" id="SM01054">
    <property type="entry name" value="CaM_binding"/>
    <property type="match status" value="1"/>
</dbReference>
<dbReference type="PANTHER" id="PTHR33349">
    <property type="entry name" value="EMB|CAB62594.1"/>
    <property type="match status" value="1"/>
</dbReference>
<feature type="compositionally biased region" description="Basic and acidic residues" evidence="1">
    <location>
        <begin position="149"/>
        <end position="169"/>
    </location>
</feature>
<feature type="compositionally biased region" description="Low complexity" evidence="1">
    <location>
        <begin position="397"/>
        <end position="407"/>
    </location>
</feature>
<feature type="compositionally biased region" description="Basic and acidic residues" evidence="1">
    <location>
        <begin position="202"/>
        <end position="213"/>
    </location>
</feature>
<feature type="compositionally biased region" description="Polar residues" evidence="1">
    <location>
        <begin position="267"/>
        <end position="293"/>
    </location>
</feature>
<feature type="region of interest" description="Disordered" evidence="1">
    <location>
        <begin position="703"/>
        <end position="724"/>
    </location>
</feature>
<comment type="caution">
    <text evidence="3">The sequence shown here is derived from an EMBL/GenBank/DDBJ whole genome shotgun (WGS) entry which is preliminary data.</text>
</comment>
<feature type="region of interest" description="Disordered" evidence="1">
    <location>
        <begin position="1"/>
        <end position="34"/>
    </location>
</feature>
<protein>
    <recommendedName>
        <fullName evidence="2">Calmodulin-binding domain-containing protein</fullName>
    </recommendedName>
</protein>
<evidence type="ECO:0000313" key="4">
    <source>
        <dbReference type="Proteomes" id="UP000607653"/>
    </source>
</evidence>
<dbReference type="EMBL" id="DUZY01000004">
    <property type="protein sequence ID" value="DAD34982.1"/>
    <property type="molecule type" value="Genomic_DNA"/>
</dbReference>
<feature type="compositionally biased region" description="Polar residues" evidence="1">
    <location>
        <begin position="703"/>
        <end position="713"/>
    </location>
</feature>
<name>A0A822YQW9_NELNU</name>
<feature type="compositionally biased region" description="Polar residues" evidence="1">
    <location>
        <begin position="21"/>
        <end position="34"/>
    </location>
</feature>
<dbReference type="PANTHER" id="PTHR33349:SF1">
    <property type="entry name" value="EMB|CAB62594.1"/>
    <property type="match status" value="1"/>
</dbReference>
<feature type="region of interest" description="Disordered" evidence="1">
    <location>
        <begin position="95"/>
        <end position="337"/>
    </location>
</feature>
<sequence>MTEENIEIPATPEKNPEDGNLKQNSTGKICTPSSSENILPHYLRASTGSCHDFCKYGRKHAFEAKGKHPLWRGITAKPTEDQDVIKSATLVERKKKSVILNPSSDQKTELPNKPKIIKQKVSTSAKRTDISANGISSPTQKLDISDSSPAKKIDGPKKEASSPAKKIDVPEENISSLSKKTDISANGVSSPTQKLEISDSSPAKKIDGPKKEASSPAKKIYVPEEETSSLSKKTDISANGVSSPIQKLDISASSPTKKIDVPEEETSSLGKETGISANGVSSPTQKLDISASSPAKKIDSPKKEASSLAKKIDVPAKETSSLNKKTDLRANEASSSAKKIYVSAKEASSSAKKIYASAKEASSSAKIYISAKEASSPTLSAKPSNAVKPKPVAAKPSSSTLNLTGSSGIRGKGDKKMVKNTRNSNIGQKKASVPPKASLSPKPSFNRVISFTRKIRILKATSSLKNQNQGRKAQPKPSNNGKVKQKILNTIEPKPGNNRLRPAKNGTDTTRLSLSSSSSSVSLSASSSQPLSSQMEKENEETGAMNSTSEHNETENKKQIKTVELVSKRPRRGAIVHPENNPPQKLNFRRGKVINIQSENHAPRRLRFRQGKVLGENQNGKGDAGRRSFRRRKEATDGDPNGTKPESEKVVLRHQDVQGKKDTRGLFNNVIEETASKLVETRKSKVKALVGAFETVISLQESKPSTAVSSTIADETEPRLPASL</sequence>
<dbReference type="Proteomes" id="UP000607653">
    <property type="component" value="Unassembled WGS sequence"/>
</dbReference>
<gene>
    <name evidence="3" type="ORF">HUJ06_005622</name>
</gene>
<dbReference type="Pfam" id="PF07839">
    <property type="entry name" value="CaM_binding"/>
    <property type="match status" value="1"/>
</dbReference>
<feature type="region of interest" description="Disordered" evidence="1">
    <location>
        <begin position="373"/>
        <end position="446"/>
    </location>
</feature>
<accession>A0A822YQW9</accession>
<feature type="compositionally biased region" description="Low complexity" evidence="1">
    <location>
        <begin position="512"/>
        <end position="533"/>
    </location>
</feature>
<feature type="compositionally biased region" description="Polar residues" evidence="1">
    <location>
        <begin position="173"/>
        <end position="201"/>
    </location>
</feature>
<organism evidence="3 4">
    <name type="scientific">Nelumbo nucifera</name>
    <name type="common">Sacred lotus</name>
    <dbReference type="NCBI Taxonomy" id="4432"/>
    <lineage>
        <taxon>Eukaryota</taxon>
        <taxon>Viridiplantae</taxon>
        <taxon>Streptophyta</taxon>
        <taxon>Embryophyta</taxon>
        <taxon>Tracheophyta</taxon>
        <taxon>Spermatophyta</taxon>
        <taxon>Magnoliopsida</taxon>
        <taxon>Proteales</taxon>
        <taxon>Nelumbonaceae</taxon>
        <taxon>Nelumbo</taxon>
    </lineage>
</organism>
<evidence type="ECO:0000256" key="1">
    <source>
        <dbReference type="SAM" id="MobiDB-lite"/>
    </source>
</evidence>
<feature type="region of interest" description="Disordered" evidence="1">
    <location>
        <begin position="460"/>
        <end position="586"/>
    </location>
</feature>
<feature type="compositionally biased region" description="Basic and acidic residues" evidence="1">
    <location>
        <begin position="296"/>
        <end position="316"/>
    </location>
</feature>
<feature type="region of interest" description="Disordered" evidence="1">
    <location>
        <begin position="598"/>
        <end position="649"/>
    </location>
</feature>
<proteinExistence type="predicted"/>
<feature type="compositionally biased region" description="Polar residues" evidence="1">
    <location>
        <begin position="228"/>
        <end position="256"/>
    </location>
</feature>
<evidence type="ECO:0000313" key="3">
    <source>
        <dbReference type="EMBL" id="DAD34982.1"/>
    </source>
</evidence>
<feature type="compositionally biased region" description="Polar residues" evidence="1">
    <location>
        <begin position="120"/>
        <end position="148"/>
    </location>
</feature>
<evidence type="ECO:0000259" key="2">
    <source>
        <dbReference type="SMART" id="SM01054"/>
    </source>
</evidence>
<dbReference type="AlphaFoldDB" id="A0A822YQW9"/>
<keyword evidence="4" id="KW-1185">Reference proteome</keyword>
<dbReference type="InterPro" id="IPR012417">
    <property type="entry name" value="CaM-bd_dom_pln"/>
</dbReference>
<dbReference type="GO" id="GO:0005516">
    <property type="term" value="F:calmodulin binding"/>
    <property type="evidence" value="ECO:0007669"/>
    <property type="project" value="InterPro"/>
</dbReference>
<feature type="domain" description="Calmodulin-binding" evidence="2">
    <location>
        <begin position="582"/>
        <end position="698"/>
    </location>
</feature>
<feature type="compositionally biased region" description="Polar residues" evidence="1">
    <location>
        <begin position="460"/>
        <end position="482"/>
    </location>
</feature>